<dbReference type="PANTHER" id="PTHR43081">
    <property type="entry name" value="ADENYLATE CYCLASE, TERMINAL-DIFFERENTIATION SPECIFIC-RELATED"/>
    <property type="match status" value="1"/>
</dbReference>
<dbReference type="CDD" id="cd07302">
    <property type="entry name" value="CHD"/>
    <property type="match status" value="1"/>
</dbReference>
<dbReference type="InterPro" id="IPR050697">
    <property type="entry name" value="Adenylyl/Guanylyl_Cyclase_3/4"/>
</dbReference>
<protein>
    <submittedName>
        <fullName evidence="3">Adenylate/guanylate cyclase domain-containing protein</fullName>
    </submittedName>
</protein>
<dbReference type="EMBL" id="JBIAMX010000003">
    <property type="protein sequence ID" value="MFF0542457.1"/>
    <property type="molecule type" value="Genomic_DNA"/>
</dbReference>
<dbReference type="RefSeq" id="WP_387699367.1">
    <property type="nucleotide sequence ID" value="NZ_JBIAMX010000003.1"/>
</dbReference>
<dbReference type="Gene3D" id="3.30.70.1230">
    <property type="entry name" value="Nucleotide cyclase"/>
    <property type="match status" value="1"/>
</dbReference>
<gene>
    <name evidence="3" type="ORF">ACFYTF_06430</name>
</gene>
<dbReference type="InterPro" id="IPR001054">
    <property type="entry name" value="A/G_cyclase"/>
</dbReference>
<dbReference type="InterPro" id="IPR029787">
    <property type="entry name" value="Nucleotide_cyclase"/>
</dbReference>
<evidence type="ECO:0000259" key="2">
    <source>
        <dbReference type="PROSITE" id="PS50125"/>
    </source>
</evidence>
<feature type="domain" description="Guanylate cyclase" evidence="2">
    <location>
        <begin position="174"/>
        <end position="283"/>
    </location>
</feature>
<reference evidence="3 4" key="1">
    <citation type="submission" date="2024-10" db="EMBL/GenBank/DDBJ databases">
        <title>The Natural Products Discovery Center: Release of the First 8490 Sequenced Strains for Exploring Actinobacteria Biosynthetic Diversity.</title>
        <authorList>
            <person name="Kalkreuter E."/>
            <person name="Kautsar S.A."/>
            <person name="Yang D."/>
            <person name="Bader C.D."/>
            <person name="Teijaro C.N."/>
            <person name="Fluegel L."/>
            <person name="Davis C.M."/>
            <person name="Simpson J.R."/>
            <person name="Lauterbach L."/>
            <person name="Steele A.D."/>
            <person name="Gui C."/>
            <person name="Meng S."/>
            <person name="Li G."/>
            <person name="Viehrig K."/>
            <person name="Ye F."/>
            <person name="Su P."/>
            <person name="Kiefer A.F."/>
            <person name="Nichols A."/>
            <person name="Cepeda A.J."/>
            <person name="Yan W."/>
            <person name="Fan B."/>
            <person name="Jiang Y."/>
            <person name="Adhikari A."/>
            <person name="Zheng C.-J."/>
            <person name="Schuster L."/>
            <person name="Cowan T.M."/>
            <person name="Smanski M.J."/>
            <person name="Chevrette M.G."/>
            <person name="De Carvalho L.P.S."/>
            <person name="Shen B."/>
        </authorList>
    </citation>
    <scope>NUCLEOTIDE SEQUENCE [LARGE SCALE GENOMIC DNA]</scope>
    <source>
        <strain evidence="3 4">NPDC004045</strain>
    </source>
</reference>
<dbReference type="SUPFAM" id="SSF55073">
    <property type="entry name" value="Nucleotide cyclase"/>
    <property type="match status" value="1"/>
</dbReference>
<dbReference type="SMART" id="SM00044">
    <property type="entry name" value="CYCc"/>
    <property type="match status" value="1"/>
</dbReference>
<evidence type="ECO:0000256" key="1">
    <source>
        <dbReference type="ARBA" id="ARBA00005381"/>
    </source>
</evidence>
<proteinExistence type="inferred from homology"/>
<keyword evidence="4" id="KW-1185">Reference proteome</keyword>
<accession>A0ABW6PJ77</accession>
<dbReference type="Pfam" id="PF00211">
    <property type="entry name" value="Guanylate_cyc"/>
    <property type="match status" value="1"/>
</dbReference>
<sequence>MPAMSDADRVVQRMSENYLLGGPRVYTREQVAEQSGVAAADTGRLWTALGFPANPDDEVDYTEADVDAVRNFRGMNEVARSDIRQQAAAARTNGQALARLAEWQADLVLAEIRARVAAGDPALSEDELIKAATESTLAGIEQLQTYVWRRHLAAALARAIDSPPDSEDSTRVLAVGFADMVGFTRLTRHLHPDELATLLEAFESTTTAAITENGGWVIKNVGDEVMFAAETATAAARIALAIQESTMLVGGTPELRVGVAYGEVLKRFGDLYGSVVNIAARLTGVARPGNVLIDDEAADALAGDPAFAIRHLRSVRVRGFNRLRPHRLRRGAGHGPD</sequence>
<name>A0ABW6PJ77_9NOCA</name>
<evidence type="ECO:0000313" key="4">
    <source>
        <dbReference type="Proteomes" id="UP001601444"/>
    </source>
</evidence>
<dbReference type="PANTHER" id="PTHR43081:SF1">
    <property type="entry name" value="ADENYLATE CYCLASE, TERMINAL-DIFFERENTIATION SPECIFIC"/>
    <property type="match status" value="1"/>
</dbReference>
<organism evidence="3 4">
    <name type="scientific">Nocardia thailandica</name>
    <dbReference type="NCBI Taxonomy" id="257275"/>
    <lineage>
        <taxon>Bacteria</taxon>
        <taxon>Bacillati</taxon>
        <taxon>Actinomycetota</taxon>
        <taxon>Actinomycetes</taxon>
        <taxon>Mycobacteriales</taxon>
        <taxon>Nocardiaceae</taxon>
        <taxon>Nocardia</taxon>
    </lineage>
</organism>
<comment type="similarity">
    <text evidence="1">Belongs to the adenylyl cyclase class-3 family.</text>
</comment>
<comment type="caution">
    <text evidence="3">The sequence shown here is derived from an EMBL/GenBank/DDBJ whole genome shotgun (WGS) entry which is preliminary data.</text>
</comment>
<dbReference type="PROSITE" id="PS50125">
    <property type="entry name" value="GUANYLATE_CYCLASE_2"/>
    <property type="match status" value="1"/>
</dbReference>
<dbReference type="Proteomes" id="UP001601444">
    <property type="component" value="Unassembled WGS sequence"/>
</dbReference>
<evidence type="ECO:0000313" key="3">
    <source>
        <dbReference type="EMBL" id="MFF0542457.1"/>
    </source>
</evidence>